<dbReference type="InterPro" id="IPR048351">
    <property type="entry name" value="SOK_DIX"/>
</dbReference>
<proteinExistence type="predicted"/>
<dbReference type="EMBL" id="JASCZI010272611">
    <property type="protein sequence ID" value="MED6222921.1"/>
    <property type="molecule type" value="Genomic_DNA"/>
</dbReference>
<keyword evidence="4" id="KW-1185">Reference proteome</keyword>
<feature type="non-terminal residue" evidence="3">
    <location>
        <position position="1"/>
    </location>
</feature>
<evidence type="ECO:0000256" key="1">
    <source>
        <dbReference type="SAM" id="MobiDB-lite"/>
    </source>
</evidence>
<feature type="region of interest" description="Disordered" evidence="1">
    <location>
        <begin position="34"/>
        <end position="71"/>
    </location>
</feature>
<feature type="domain" description="SOSEKI DIX-like" evidence="2">
    <location>
        <begin position="1"/>
        <end position="24"/>
    </location>
</feature>
<sequence length="71" mass="7652">SYKNGFVWHDIFEDDLILPTHGISISSKAPNSLMKPIQLLPGPPSSRSHDEASSSDSDATNLLICNTPTSV</sequence>
<reference evidence="3 4" key="1">
    <citation type="journal article" date="2023" name="Plants (Basel)">
        <title>Bridging the Gap: Combining Genomics and Transcriptomics Approaches to Understand Stylosanthes scabra, an Orphan Legume from the Brazilian Caatinga.</title>
        <authorList>
            <person name="Ferreira-Neto J.R.C."/>
            <person name="da Silva M.D."/>
            <person name="Binneck E."/>
            <person name="de Melo N.F."/>
            <person name="da Silva R.H."/>
            <person name="de Melo A.L.T.M."/>
            <person name="Pandolfi V."/>
            <person name="Bustamante F.O."/>
            <person name="Brasileiro-Vidal A.C."/>
            <person name="Benko-Iseppon A.M."/>
        </authorList>
    </citation>
    <scope>NUCLEOTIDE SEQUENCE [LARGE SCALE GENOMIC DNA]</scope>
    <source>
        <tissue evidence="3">Leaves</tissue>
    </source>
</reference>
<organism evidence="3 4">
    <name type="scientific">Stylosanthes scabra</name>
    <dbReference type="NCBI Taxonomy" id="79078"/>
    <lineage>
        <taxon>Eukaryota</taxon>
        <taxon>Viridiplantae</taxon>
        <taxon>Streptophyta</taxon>
        <taxon>Embryophyta</taxon>
        <taxon>Tracheophyta</taxon>
        <taxon>Spermatophyta</taxon>
        <taxon>Magnoliopsida</taxon>
        <taxon>eudicotyledons</taxon>
        <taxon>Gunneridae</taxon>
        <taxon>Pentapetalae</taxon>
        <taxon>rosids</taxon>
        <taxon>fabids</taxon>
        <taxon>Fabales</taxon>
        <taxon>Fabaceae</taxon>
        <taxon>Papilionoideae</taxon>
        <taxon>50 kb inversion clade</taxon>
        <taxon>dalbergioids sensu lato</taxon>
        <taxon>Dalbergieae</taxon>
        <taxon>Pterocarpus clade</taxon>
        <taxon>Stylosanthes</taxon>
    </lineage>
</organism>
<accession>A0ABU6ZLR7</accession>
<feature type="compositionally biased region" description="Polar residues" evidence="1">
    <location>
        <begin position="59"/>
        <end position="71"/>
    </location>
</feature>
<name>A0ABU6ZLR7_9FABA</name>
<dbReference type="Pfam" id="PF06136">
    <property type="entry name" value="SOK"/>
    <property type="match status" value="1"/>
</dbReference>
<comment type="caution">
    <text evidence="3">The sequence shown here is derived from an EMBL/GenBank/DDBJ whole genome shotgun (WGS) entry which is preliminary data.</text>
</comment>
<gene>
    <name evidence="3" type="ORF">PIB30_069054</name>
</gene>
<evidence type="ECO:0000259" key="2">
    <source>
        <dbReference type="Pfam" id="PF06136"/>
    </source>
</evidence>
<protein>
    <recommendedName>
        <fullName evidence="2">SOSEKI DIX-like domain-containing protein</fullName>
    </recommendedName>
</protein>
<dbReference type="Proteomes" id="UP001341840">
    <property type="component" value="Unassembled WGS sequence"/>
</dbReference>
<evidence type="ECO:0000313" key="3">
    <source>
        <dbReference type="EMBL" id="MED6222921.1"/>
    </source>
</evidence>
<evidence type="ECO:0000313" key="4">
    <source>
        <dbReference type="Proteomes" id="UP001341840"/>
    </source>
</evidence>